<feature type="domain" description="J" evidence="2">
    <location>
        <begin position="66"/>
        <end position="130"/>
    </location>
</feature>
<feature type="compositionally biased region" description="Polar residues" evidence="1">
    <location>
        <begin position="358"/>
        <end position="368"/>
    </location>
</feature>
<dbReference type="Pfam" id="PF11926">
    <property type="entry name" value="DUF3444"/>
    <property type="match status" value="4"/>
</dbReference>
<feature type="region of interest" description="Disordered" evidence="1">
    <location>
        <begin position="1238"/>
        <end position="1338"/>
    </location>
</feature>
<evidence type="ECO:0000313" key="3">
    <source>
        <dbReference type="EMBL" id="WVZ50954.1"/>
    </source>
</evidence>
<feature type="compositionally biased region" description="Polar residues" evidence="1">
    <location>
        <begin position="1111"/>
        <end position="1123"/>
    </location>
</feature>
<dbReference type="GO" id="GO:0005783">
    <property type="term" value="C:endoplasmic reticulum"/>
    <property type="evidence" value="ECO:0007669"/>
    <property type="project" value="UniProtKB-ARBA"/>
</dbReference>
<dbReference type="PROSITE" id="PS50076">
    <property type="entry name" value="DNAJ_2"/>
    <property type="match status" value="1"/>
</dbReference>
<dbReference type="Proteomes" id="UP001341281">
    <property type="component" value="Chromosome 01"/>
</dbReference>
<dbReference type="CDD" id="cd06257">
    <property type="entry name" value="DnaJ"/>
    <property type="match status" value="2"/>
</dbReference>
<name>A0AAQ3PGQ5_PASNO</name>
<feature type="region of interest" description="Disordered" evidence="1">
    <location>
        <begin position="1107"/>
        <end position="1137"/>
    </location>
</feature>
<accession>A0AAQ3PGQ5</accession>
<dbReference type="PANTHER" id="PTHR47374">
    <property type="entry name" value="ENDOSOME ANTIGEN-LIKE PROTEIN, PUTATIVE (DUF3444)-RELATED"/>
    <property type="match status" value="1"/>
</dbReference>
<evidence type="ECO:0000259" key="2">
    <source>
        <dbReference type="PROSITE" id="PS50076"/>
    </source>
</evidence>
<evidence type="ECO:0000256" key="1">
    <source>
        <dbReference type="SAM" id="MobiDB-lite"/>
    </source>
</evidence>
<keyword evidence="4" id="KW-1185">Reference proteome</keyword>
<dbReference type="Gene3D" id="1.10.287.110">
    <property type="entry name" value="DnaJ domain"/>
    <property type="match status" value="2"/>
</dbReference>
<feature type="compositionally biased region" description="Basic and acidic residues" evidence="1">
    <location>
        <begin position="1307"/>
        <end position="1324"/>
    </location>
</feature>
<dbReference type="InterPro" id="IPR024593">
    <property type="entry name" value="DUF3444"/>
</dbReference>
<feature type="compositionally biased region" description="Polar residues" evidence="1">
    <location>
        <begin position="1256"/>
        <end position="1265"/>
    </location>
</feature>
<dbReference type="EMBL" id="CP144745">
    <property type="protein sequence ID" value="WVZ50954.1"/>
    <property type="molecule type" value="Genomic_DNA"/>
</dbReference>
<feature type="compositionally biased region" description="Basic and acidic residues" evidence="1">
    <location>
        <begin position="339"/>
        <end position="357"/>
    </location>
</feature>
<dbReference type="InterPro" id="IPR001623">
    <property type="entry name" value="DnaJ_domain"/>
</dbReference>
<dbReference type="PANTHER" id="PTHR47374:SF5">
    <property type="entry name" value="J DOMAIN-CONTAINING PROTEIN"/>
    <property type="match status" value="1"/>
</dbReference>
<sequence length="1887" mass="212439">MECNREEAVRARRIAIKKLEKRDFSGAQKVALQAQRLYPELENLSQLLAVCKVYCAAEAKINRRLDWYGILQVEVTADDTTISKQYDKLVFWLHPNKNTLPGAEDAFNLVSEAHTILCDHVKRSRYNVKRQATQLSDITLAKRSGVAGRVQAYDSTVVFWTICPHCKKRFVYYRRNFLVSCDDCGKNFFAIKLNEQSVPSRFLSAPPNNPQVSPGMVSCQHHHIPDQLVQYTKPGGSMDSKLTVDSTHTDEHIKWDGNSGDYGEGSSETRSHVVQCSAMNKTHSLSPSADKGTTGSMMLESPYPDVAANLDFSREDTSTVPSAAGSCNLQLLGKRKQSDCADSSHSRDSCNNKRQSKDSSLSGANSTAEKMDNDNAAGVDNQAAKHVPETMDGQGGINATHEGSQQKYNNESTDIANQIHGNLVITYECADSYCSRDFCSNKSQMKNNSLADANLSDDKVCSDNVVGAENQAAEPVPSTLDNQDEGNETYEGSQQRYMKEGTSIADQMHGSPVVNYECPDFFDFGKQRDINRISVNQIWAVYDDHDFMPRIYAQIKHVDASNLKVQLTWLEHDTLNGQETRWTREELPVASGSFSLGKTSVLEDPSMYLSHEVSWTKGKNMNSFEIYPKKGEIWALYKESSLLQSQNTDNHQSFNYDVVEVFNVSMSVGFIVSPLVRIHGFVSLFAEAKDKSHILIPSSELLRFSHSIPCYRTDGSEKVGVGGLLELDTAALPSDLAAAFPSITLDSYMDINKKKVTQSVDVKYPDSEFHNFNEDRSCEKFNCGQVWALYSATDTFPNLYGWINKVEKEPFKVHLTWLMACPQGVNKHWLEQDIPVSCGEFGIQNLSTEYNETCAFSHLVVTRCQIGTGQQVKILPKVGEVWAIYKNWAPDWVPSSKAHPPEYAIGVIKICTKTTTLFSFLTKVDGHVSVFKHDVKGALEVPMEENLRFSHRIPAFHLTKENDGKLRGFYELDPAAVPYVLLVMDCNKEEALRAKDIALSKLKTKDILGAQRIALRAQRLYPKLEHLPQLLTICEVHCAAEAKVNGNMDWYAATADEIVIRKQYEKLALLLHLGKNTLPGAQSAFKLVSEAQTILCDHVKRSRYDIKRQRGPQQMSKETTWRSFDTHASKSDGAEHTPSSDLVMVFWTACPHCWKRFVYYQQNFWIRCDGCRKNFFAFKIHEEVVPSRLLVAAPNNCQVPFEMFSCQRHGVHNPQVKFNAYCAATHNMSREYASTTLHDAGSNSLERSGKRKQDGGANNSHSGDSCNKRAKKSYGADSCDEKIPSNANSGDGKMLSDNVAGSNNQLSEHHCREMGSRGDGDATHKCNANSDTVGDRGNIKSEATDTVRENSCHSECLSLPDRNVFDFAKFRDVNLFAVGQIWALYDNRDGMPRFYARITCLDASDFKVHLAWLEHDAVNEEEEKWTDEELPVACGKCCFRKTRDISRNKSMFSHIVAWTEGEERNSYVIYPIKGDVWALYKGWSMEWSLDADNHRSYEYEVVEVLSNISADGVTVIPLVRIKGFVSLFATAREKIPFTIPSSELLQFSHRIPFYRTTGDEKVGIPGGFLELDTASLPTDLDVAFPSVTLDSYMSPGSMPADLRTDSMSGMNPGTEHISLEKNHSEAHLPMENLDISSEHDAPLQKNVLAANEFGDSSLQNCLSPKTFTYPDSSFHNFEELRSHEKFECGQIWALYADVDKFPKFYGLVNKVEMEPFKVHLTWLEACPRQEQEEQWLEQDIAISCGRFLVRDWRDVFDTNIAFSHVIQNRQTSTKCQFEILPQVGEVWAIYMNWPPGWAPSGSNPRALYAVGEIRRRTRSSTIFEFLTKVDGYVSVFKPDSQKPALKIPVKEDLRFSHRIPSFRLTEEIGGELLRFYELDPAAVPDVS</sequence>
<proteinExistence type="predicted"/>
<feature type="region of interest" description="Disordered" evidence="1">
    <location>
        <begin position="339"/>
        <end position="376"/>
    </location>
</feature>
<reference evidence="3 4" key="1">
    <citation type="submission" date="2024-02" db="EMBL/GenBank/DDBJ databases">
        <title>High-quality chromosome-scale genome assembly of Pensacola bahiagrass (Paspalum notatum Flugge var. saurae).</title>
        <authorList>
            <person name="Vega J.M."/>
            <person name="Podio M."/>
            <person name="Orjuela J."/>
            <person name="Siena L.A."/>
            <person name="Pessino S.C."/>
            <person name="Combes M.C."/>
            <person name="Mariac C."/>
            <person name="Albertini E."/>
            <person name="Pupilli F."/>
            <person name="Ortiz J.P.A."/>
            <person name="Leblanc O."/>
        </authorList>
    </citation>
    <scope>NUCLEOTIDE SEQUENCE [LARGE SCALE GENOMIC DNA]</scope>
    <source>
        <strain evidence="3">R1</strain>
        <tissue evidence="3">Leaf</tissue>
    </source>
</reference>
<dbReference type="InterPro" id="IPR036869">
    <property type="entry name" value="J_dom_sf"/>
</dbReference>
<dbReference type="SMART" id="SM00271">
    <property type="entry name" value="DnaJ"/>
    <property type="match status" value="2"/>
</dbReference>
<dbReference type="SUPFAM" id="SSF46565">
    <property type="entry name" value="Chaperone J-domain"/>
    <property type="match status" value="2"/>
</dbReference>
<organism evidence="3 4">
    <name type="scientific">Paspalum notatum var. saurae</name>
    <dbReference type="NCBI Taxonomy" id="547442"/>
    <lineage>
        <taxon>Eukaryota</taxon>
        <taxon>Viridiplantae</taxon>
        <taxon>Streptophyta</taxon>
        <taxon>Embryophyta</taxon>
        <taxon>Tracheophyta</taxon>
        <taxon>Spermatophyta</taxon>
        <taxon>Magnoliopsida</taxon>
        <taxon>Liliopsida</taxon>
        <taxon>Poales</taxon>
        <taxon>Poaceae</taxon>
        <taxon>PACMAD clade</taxon>
        <taxon>Panicoideae</taxon>
        <taxon>Andropogonodae</taxon>
        <taxon>Paspaleae</taxon>
        <taxon>Paspalinae</taxon>
        <taxon>Paspalum</taxon>
    </lineage>
</organism>
<protein>
    <recommendedName>
        <fullName evidence="2">J domain-containing protein</fullName>
    </recommendedName>
</protein>
<gene>
    <name evidence="3" type="ORF">U9M48_002154</name>
</gene>
<feature type="compositionally biased region" description="Basic and acidic residues" evidence="1">
    <location>
        <begin position="1124"/>
        <end position="1135"/>
    </location>
</feature>
<dbReference type="Pfam" id="PF00226">
    <property type="entry name" value="DnaJ"/>
    <property type="match status" value="2"/>
</dbReference>
<evidence type="ECO:0000313" key="4">
    <source>
        <dbReference type="Proteomes" id="UP001341281"/>
    </source>
</evidence>